<sequence>MTTAPPTTISRPEVSEPNAPEFDIVAKKAKDSFGYINFTVLQWIDSKHALKRIYSTHPEDYPVGGEKIMTRGAPWPTTVIKARQPYASWIIEELRSTYVDAPWLIALGIHQTVCVPIFDEAGNTVAALNFSGGEDQYDKEILKEMEKVAENEGTEAFRTYIATVQGFIHHQEQRQKGFGNRKTIQTNDA</sequence>
<gene>
    <name evidence="1" type="ORF">L486_03113</name>
</gene>
<dbReference type="AlphaFoldDB" id="A0A1B9IT93"/>
<proteinExistence type="predicted"/>
<reference evidence="1 2" key="1">
    <citation type="submission" date="2013-07" db="EMBL/GenBank/DDBJ databases">
        <title>The Genome Sequence of Kwoniella mangroviensis CBS10435.</title>
        <authorList>
            <consortium name="The Broad Institute Genome Sequencing Platform"/>
            <person name="Cuomo C."/>
            <person name="Litvintseva A."/>
            <person name="Chen Y."/>
            <person name="Heitman J."/>
            <person name="Sun S."/>
            <person name="Springer D."/>
            <person name="Dromer F."/>
            <person name="Young S.K."/>
            <person name="Zeng Q."/>
            <person name="Gargeya S."/>
            <person name="Fitzgerald M."/>
            <person name="Abouelleil A."/>
            <person name="Alvarado L."/>
            <person name="Berlin A.M."/>
            <person name="Chapman S.B."/>
            <person name="Dewar J."/>
            <person name="Goldberg J."/>
            <person name="Griggs A."/>
            <person name="Gujja S."/>
            <person name="Hansen M."/>
            <person name="Howarth C."/>
            <person name="Imamovic A."/>
            <person name="Larimer J."/>
            <person name="McCowan C."/>
            <person name="Murphy C."/>
            <person name="Pearson M."/>
            <person name="Priest M."/>
            <person name="Roberts A."/>
            <person name="Saif S."/>
            <person name="Shea T."/>
            <person name="Sykes S."/>
            <person name="Wortman J."/>
            <person name="Nusbaum C."/>
            <person name="Birren B."/>
        </authorList>
    </citation>
    <scope>NUCLEOTIDE SEQUENCE [LARGE SCALE GENOMIC DNA]</scope>
    <source>
        <strain evidence="1 2">CBS 10435</strain>
    </source>
</reference>
<organism evidence="1 2">
    <name type="scientific">Kwoniella mangroviensis CBS 10435</name>
    <dbReference type="NCBI Taxonomy" id="1331196"/>
    <lineage>
        <taxon>Eukaryota</taxon>
        <taxon>Fungi</taxon>
        <taxon>Dikarya</taxon>
        <taxon>Basidiomycota</taxon>
        <taxon>Agaricomycotina</taxon>
        <taxon>Tremellomycetes</taxon>
        <taxon>Tremellales</taxon>
        <taxon>Cryptococcaceae</taxon>
        <taxon>Kwoniella</taxon>
    </lineage>
</organism>
<keyword evidence="2" id="KW-1185">Reference proteome</keyword>
<evidence type="ECO:0000313" key="2">
    <source>
        <dbReference type="Proteomes" id="UP000092583"/>
    </source>
</evidence>
<dbReference type="EMBL" id="KI669461">
    <property type="protein sequence ID" value="OCF58624.1"/>
    <property type="molecule type" value="Genomic_DNA"/>
</dbReference>
<name>A0A1B9IT93_9TREE</name>
<dbReference type="OrthoDB" id="2559762at2759"/>
<accession>A0A1B9IT93</accession>
<evidence type="ECO:0008006" key="3">
    <source>
        <dbReference type="Google" id="ProtNLM"/>
    </source>
</evidence>
<evidence type="ECO:0000313" key="1">
    <source>
        <dbReference type="EMBL" id="OCF58624.1"/>
    </source>
</evidence>
<reference evidence="2" key="2">
    <citation type="submission" date="2013-12" db="EMBL/GenBank/DDBJ databases">
        <title>Evolution of pathogenesis and genome organization in the Tremellales.</title>
        <authorList>
            <person name="Cuomo C."/>
            <person name="Litvintseva A."/>
            <person name="Heitman J."/>
            <person name="Chen Y."/>
            <person name="Sun S."/>
            <person name="Springer D."/>
            <person name="Dromer F."/>
            <person name="Young S."/>
            <person name="Zeng Q."/>
            <person name="Chapman S."/>
            <person name="Gujja S."/>
            <person name="Saif S."/>
            <person name="Birren B."/>
        </authorList>
    </citation>
    <scope>NUCLEOTIDE SEQUENCE [LARGE SCALE GENOMIC DNA]</scope>
    <source>
        <strain evidence="2">CBS 10435</strain>
    </source>
</reference>
<protein>
    <recommendedName>
        <fullName evidence="3">GAF domain-containing protein</fullName>
    </recommendedName>
</protein>
<dbReference type="Proteomes" id="UP000092583">
    <property type="component" value="Unassembled WGS sequence"/>
</dbReference>